<dbReference type="GO" id="GO:0048468">
    <property type="term" value="P:cell development"/>
    <property type="evidence" value="ECO:0007669"/>
    <property type="project" value="UniProtKB-ARBA"/>
</dbReference>
<evidence type="ECO:0000313" key="16">
    <source>
        <dbReference type="EMBL" id="PIO35792.1"/>
    </source>
</evidence>
<dbReference type="EMBL" id="KV925620">
    <property type="protein sequence ID" value="PIO35792.1"/>
    <property type="molecule type" value="Genomic_DNA"/>
</dbReference>
<dbReference type="Gene3D" id="1.10.510.10">
    <property type="entry name" value="Transferase(Phosphotransferase) domain 1"/>
    <property type="match status" value="1"/>
</dbReference>
<keyword evidence="5" id="KW-0808">Transferase</keyword>
<evidence type="ECO:0000256" key="11">
    <source>
        <dbReference type="ARBA" id="ARBA00023170"/>
    </source>
</evidence>
<evidence type="ECO:0000256" key="13">
    <source>
        <dbReference type="PROSITE-ProRule" id="PRU10141"/>
    </source>
</evidence>
<dbReference type="FunFam" id="1.10.510.10:FF:001512">
    <property type="entry name" value="Receptor tyrosine-protein kinase erbB-2"/>
    <property type="match status" value="1"/>
</dbReference>
<evidence type="ECO:0000256" key="10">
    <source>
        <dbReference type="ARBA" id="ARBA00023137"/>
    </source>
</evidence>
<keyword evidence="11" id="KW-0675">Receptor</keyword>
<evidence type="ECO:0000256" key="7">
    <source>
        <dbReference type="ARBA" id="ARBA00022777"/>
    </source>
</evidence>
<dbReference type="InterPro" id="IPR011009">
    <property type="entry name" value="Kinase-like_dom_sf"/>
</dbReference>
<proteinExistence type="predicted"/>
<name>A0A2G9S6N3_AQUCT</name>
<keyword evidence="14" id="KW-1133">Transmembrane helix</keyword>
<dbReference type="InterPro" id="IPR020635">
    <property type="entry name" value="Tyr_kinase_cat_dom"/>
</dbReference>
<dbReference type="PRINTS" id="PR00109">
    <property type="entry name" value="TYRKINASE"/>
</dbReference>
<keyword evidence="8 13" id="KW-0067">ATP-binding</keyword>
<dbReference type="OrthoDB" id="3256376at2759"/>
<keyword evidence="14" id="KW-0812">Transmembrane</keyword>
<sequence length="298" mass="33692">MPYHCEQQVSGVFVVLEMYVRSAVLSLTHISSLYSHIYMIVAVVGSIFLAVTIAVGLVLVVKRRKHLKKKHTMRRFVDNELVEPLTPSGAMPNQAQMRILKETELKKMKILGSGAFGTVYKGIWIPDGEDIKIQVAIKVLRENTSPKANKEILDEAYVMAGVASPYVCRLLGICLTSTVQLVTQLMPYGCLLEYVRENKDRIASKDLLNWCVQIAKGMTYLEEVRLVHRDLAARNVLVKNPTHVKITDFGLARLLDVDETEYHADGGKVPIKWMALESILHRKFTHQSDVWSYGENPR</sequence>
<keyword evidence="10" id="KW-0829">Tyrosine-protein kinase</keyword>
<dbReference type="InterPro" id="IPR001245">
    <property type="entry name" value="Ser-Thr/Tyr_kinase_cat_dom"/>
</dbReference>
<feature type="transmembrane region" description="Helical" evidence="14">
    <location>
        <begin position="12"/>
        <end position="31"/>
    </location>
</feature>
<comment type="catalytic activity">
    <reaction evidence="12">
        <text>L-tyrosyl-[protein] + ATP = O-phospho-L-tyrosyl-[protein] + ADP + H(+)</text>
        <dbReference type="Rhea" id="RHEA:10596"/>
        <dbReference type="Rhea" id="RHEA-COMP:10136"/>
        <dbReference type="Rhea" id="RHEA-COMP:20101"/>
        <dbReference type="ChEBI" id="CHEBI:15378"/>
        <dbReference type="ChEBI" id="CHEBI:30616"/>
        <dbReference type="ChEBI" id="CHEBI:46858"/>
        <dbReference type="ChEBI" id="CHEBI:61978"/>
        <dbReference type="ChEBI" id="CHEBI:456216"/>
        <dbReference type="EC" id="2.7.10.1"/>
    </reaction>
</comment>
<gene>
    <name evidence="16" type="ORF">AB205_0002240</name>
</gene>
<evidence type="ECO:0000256" key="4">
    <source>
        <dbReference type="ARBA" id="ARBA00022553"/>
    </source>
</evidence>
<dbReference type="GO" id="GO:0043066">
    <property type="term" value="P:negative regulation of apoptotic process"/>
    <property type="evidence" value="ECO:0007669"/>
    <property type="project" value="TreeGrafter"/>
</dbReference>
<dbReference type="InterPro" id="IPR044912">
    <property type="entry name" value="Egfr_JX_dom"/>
</dbReference>
<evidence type="ECO:0000256" key="9">
    <source>
        <dbReference type="ARBA" id="ARBA00023136"/>
    </source>
</evidence>
<keyword evidence="4" id="KW-0597">Phosphoprotein</keyword>
<dbReference type="Pfam" id="PF21314">
    <property type="entry name" value="TM_ErbB1"/>
    <property type="match status" value="1"/>
</dbReference>
<accession>A0A2G9S6N3</accession>
<dbReference type="PROSITE" id="PS00109">
    <property type="entry name" value="PROTEIN_KINASE_TYR"/>
    <property type="match status" value="1"/>
</dbReference>
<keyword evidence="17" id="KW-1185">Reference proteome</keyword>
<reference evidence="17" key="1">
    <citation type="journal article" date="2017" name="Nat. Commun.">
        <title>The North American bullfrog draft genome provides insight into hormonal regulation of long noncoding RNA.</title>
        <authorList>
            <person name="Hammond S.A."/>
            <person name="Warren R.L."/>
            <person name="Vandervalk B.P."/>
            <person name="Kucuk E."/>
            <person name="Khan H."/>
            <person name="Gibb E.A."/>
            <person name="Pandoh P."/>
            <person name="Kirk H."/>
            <person name="Zhao Y."/>
            <person name="Jones M."/>
            <person name="Mungall A.J."/>
            <person name="Coope R."/>
            <person name="Pleasance S."/>
            <person name="Moore R.A."/>
            <person name="Holt R.A."/>
            <person name="Round J.M."/>
            <person name="Ohora S."/>
            <person name="Walle B.V."/>
            <person name="Veldhoen N."/>
            <person name="Helbing C.C."/>
            <person name="Birol I."/>
        </authorList>
    </citation>
    <scope>NUCLEOTIDE SEQUENCE [LARGE SCALE GENOMIC DNA]</scope>
</reference>
<evidence type="ECO:0000256" key="14">
    <source>
        <dbReference type="SAM" id="Phobius"/>
    </source>
</evidence>
<dbReference type="SUPFAM" id="SSF56112">
    <property type="entry name" value="Protein kinase-like (PK-like)"/>
    <property type="match status" value="1"/>
</dbReference>
<dbReference type="GO" id="GO:0005524">
    <property type="term" value="F:ATP binding"/>
    <property type="evidence" value="ECO:0007669"/>
    <property type="project" value="UniProtKB-UniRule"/>
</dbReference>
<dbReference type="GO" id="GO:0012505">
    <property type="term" value="C:endomembrane system"/>
    <property type="evidence" value="ECO:0007669"/>
    <property type="project" value="UniProtKB-SubCell"/>
</dbReference>
<evidence type="ECO:0000256" key="3">
    <source>
        <dbReference type="ARBA" id="ARBA00011902"/>
    </source>
</evidence>
<dbReference type="InterPro" id="IPR000719">
    <property type="entry name" value="Prot_kinase_dom"/>
</dbReference>
<evidence type="ECO:0000256" key="5">
    <source>
        <dbReference type="ARBA" id="ARBA00022679"/>
    </source>
</evidence>
<dbReference type="GO" id="GO:0043410">
    <property type="term" value="P:positive regulation of MAPK cascade"/>
    <property type="evidence" value="ECO:0007669"/>
    <property type="project" value="TreeGrafter"/>
</dbReference>
<dbReference type="GO" id="GO:0008284">
    <property type="term" value="P:positive regulation of cell population proliferation"/>
    <property type="evidence" value="ECO:0007669"/>
    <property type="project" value="TreeGrafter"/>
</dbReference>
<dbReference type="PROSITE" id="PS50011">
    <property type="entry name" value="PROTEIN_KINASE_DOM"/>
    <property type="match status" value="1"/>
</dbReference>
<dbReference type="InterPro" id="IPR017441">
    <property type="entry name" value="Protein_kinase_ATP_BS"/>
</dbReference>
<dbReference type="PANTHER" id="PTHR24416">
    <property type="entry name" value="TYROSINE-PROTEIN KINASE RECEPTOR"/>
    <property type="match status" value="1"/>
</dbReference>
<evidence type="ECO:0000256" key="2">
    <source>
        <dbReference type="ARBA" id="ARBA00004479"/>
    </source>
</evidence>
<dbReference type="Pfam" id="PF07714">
    <property type="entry name" value="PK_Tyr_Ser-Thr"/>
    <property type="match status" value="1"/>
</dbReference>
<dbReference type="Gene3D" id="6.10.250.2930">
    <property type="match status" value="1"/>
</dbReference>
<dbReference type="PANTHER" id="PTHR24416:SF137">
    <property type="entry name" value="RECEPTOR TYROSINE-PROTEIN KINASE ERBB-2"/>
    <property type="match status" value="1"/>
</dbReference>
<keyword evidence="7" id="KW-0418">Kinase</keyword>
<feature type="transmembrane region" description="Helical" evidence="14">
    <location>
        <begin position="37"/>
        <end position="61"/>
    </location>
</feature>
<dbReference type="EC" id="2.7.10.1" evidence="3"/>
<evidence type="ECO:0000256" key="1">
    <source>
        <dbReference type="ARBA" id="ARBA00004308"/>
    </source>
</evidence>
<dbReference type="InterPro" id="IPR050122">
    <property type="entry name" value="RTK"/>
</dbReference>
<dbReference type="AlphaFoldDB" id="A0A2G9S6N3"/>
<feature type="domain" description="Protein kinase" evidence="15">
    <location>
        <begin position="105"/>
        <end position="298"/>
    </location>
</feature>
<dbReference type="Gene3D" id="3.30.200.20">
    <property type="entry name" value="Phosphorylase Kinase, domain 1"/>
    <property type="match status" value="1"/>
</dbReference>
<dbReference type="GO" id="GO:0007169">
    <property type="term" value="P:cell surface receptor protein tyrosine kinase signaling pathway"/>
    <property type="evidence" value="ECO:0007669"/>
    <property type="project" value="TreeGrafter"/>
</dbReference>
<evidence type="ECO:0000259" key="15">
    <source>
        <dbReference type="PROSITE" id="PS50011"/>
    </source>
</evidence>
<dbReference type="PROSITE" id="PS00107">
    <property type="entry name" value="PROTEIN_KINASE_ATP"/>
    <property type="match status" value="1"/>
</dbReference>
<dbReference type="GO" id="GO:0030182">
    <property type="term" value="P:neuron differentiation"/>
    <property type="evidence" value="ECO:0007669"/>
    <property type="project" value="TreeGrafter"/>
</dbReference>
<evidence type="ECO:0000256" key="12">
    <source>
        <dbReference type="ARBA" id="ARBA00051243"/>
    </source>
</evidence>
<evidence type="ECO:0000313" key="17">
    <source>
        <dbReference type="Proteomes" id="UP000228934"/>
    </source>
</evidence>
<evidence type="ECO:0000256" key="6">
    <source>
        <dbReference type="ARBA" id="ARBA00022741"/>
    </source>
</evidence>
<dbReference type="InterPro" id="IPR008266">
    <property type="entry name" value="Tyr_kinase_AS"/>
</dbReference>
<feature type="binding site" evidence="13">
    <location>
        <position position="138"/>
    </location>
    <ligand>
        <name>ATP</name>
        <dbReference type="ChEBI" id="CHEBI:30616"/>
    </ligand>
</feature>
<keyword evidence="6 13" id="KW-0547">Nucleotide-binding</keyword>
<protein>
    <recommendedName>
        <fullName evidence="3">receptor protein-tyrosine kinase</fullName>
        <ecNumber evidence="3">2.7.10.1</ecNumber>
    </recommendedName>
</protein>
<dbReference type="GO" id="GO:0004714">
    <property type="term" value="F:transmembrane receptor protein tyrosine kinase activity"/>
    <property type="evidence" value="ECO:0007669"/>
    <property type="project" value="UniProtKB-EC"/>
</dbReference>
<organism evidence="16 17">
    <name type="scientific">Aquarana catesbeiana</name>
    <name type="common">American bullfrog</name>
    <name type="synonym">Rana catesbeiana</name>
    <dbReference type="NCBI Taxonomy" id="8400"/>
    <lineage>
        <taxon>Eukaryota</taxon>
        <taxon>Metazoa</taxon>
        <taxon>Chordata</taxon>
        <taxon>Craniata</taxon>
        <taxon>Vertebrata</taxon>
        <taxon>Euteleostomi</taxon>
        <taxon>Amphibia</taxon>
        <taxon>Batrachia</taxon>
        <taxon>Anura</taxon>
        <taxon>Neobatrachia</taxon>
        <taxon>Ranoidea</taxon>
        <taxon>Ranidae</taxon>
        <taxon>Aquarana</taxon>
    </lineage>
</organism>
<comment type="subcellular location">
    <subcellularLocation>
        <location evidence="1">Endomembrane system</location>
    </subcellularLocation>
    <subcellularLocation>
        <location evidence="2">Membrane</location>
        <topology evidence="2">Single-pass type I membrane protein</topology>
    </subcellularLocation>
</comment>
<dbReference type="FunFam" id="3.30.200.20:FF:000184">
    <property type="entry name" value="Receptor protein-tyrosine kinase"/>
    <property type="match status" value="1"/>
</dbReference>
<dbReference type="Proteomes" id="UP000228934">
    <property type="component" value="Unassembled WGS sequence"/>
</dbReference>
<dbReference type="GO" id="GO:0050793">
    <property type="term" value="P:regulation of developmental process"/>
    <property type="evidence" value="ECO:0007669"/>
    <property type="project" value="UniProtKB-ARBA"/>
</dbReference>
<evidence type="ECO:0000256" key="8">
    <source>
        <dbReference type="ARBA" id="ARBA00022840"/>
    </source>
</evidence>
<dbReference type="GO" id="GO:0009925">
    <property type="term" value="C:basal plasma membrane"/>
    <property type="evidence" value="ECO:0007669"/>
    <property type="project" value="TreeGrafter"/>
</dbReference>
<keyword evidence="9 14" id="KW-0472">Membrane</keyword>
<dbReference type="InterPro" id="IPR049328">
    <property type="entry name" value="TM_ErbB1"/>
</dbReference>
<dbReference type="SMART" id="SM00219">
    <property type="entry name" value="TyrKc"/>
    <property type="match status" value="1"/>
</dbReference>
<dbReference type="GO" id="GO:0043235">
    <property type="term" value="C:receptor complex"/>
    <property type="evidence" value="ECO:0007669"/>
    <property type="project" value="TreeGrafter"/>
</dbReference>